<keyword evidence="2 4" id="KW-0560">Oxidoreductase</keyword>
<evidence type="ECO:0000259" key="6">
    <source>
        <dbReference type="Pfam" id="PF02826"/>
    </source>
</evidence>
<evidence type="ECO:0000256" key="4">
    <source>
        <dbReference type="RuleBase" id="RU003719"/>
    </source>
</evidence>
<dbReference type="PANTHER" id="PTHR43761:SF1">
    <property type="entry name" value="D-ISOMER SPECIFIC 2-HYDROXYACID DEHYDROGENASE CATALYTIC DOMAIN-CONTAINING PROTEIN-RELATED"/>
    <property type="match status" value="1"/>
</dbReference>
<dbReference type="Pfam" id="PF00389">
    <property type="entry name" value="2-Hacid_dh"/>
    <property type="match status" value="1"/>
</dbReference>
<dbReference type="InterPro" id="IPR006140">
    <property type="entry name" value="D-isomer_DH_NAD-bd"/>
</dbReference>
<organism evidence="7 8">
    <name type="scientific">Pseudooceanicola nitratireducens</name>
    <dbReference type="NCBI Taxonomy" id="517719"/>
    <lineage>
        <taxon>Bacteria</taxon>
        <taxon>Pseudomonadati</taxon>
        <taxon>Pseudomonadota</taxon>
        <taxon>Alphaproteobacteria</taxon>
        <taxon>Rhodobacterales</taxon>
        <taxon>Paracoccaceae</taxon>
        <taxon>Pseudooceanicola</taxon>
    </lineage>
</organism>
<dbReference type="Pfam" id="PF02826">
    <property type="entry name" value="2-Hacid_dh_C"/>
    <property type="match status" value="1"/>
</dbReference>
<name>A0A1I1QE95_9RHOB</name>
<accession>A0A1I1QE95</accession>
<dbReference type="SUPFAM" id="SSF51735">
    <property type="entry name" value="NAD(P)-binding Rossmann-fold domains"/>
    <property type="match status" value="1"/>
</dbReference>
<dbReference type="SUPFAM" id="SSF52283">
    <property type="entry name" value="Formate/glycerate dehydrogenase catalytic domain-like"/>
    <property type="match status" value="1"/>
</dbReference>
<feature type="domain" description="D-isomer specific 2-hydroxyacid dehydrogenase NAD-binding" evidence="6">
    <location>
        <begin position="111"/>
        <end position="288"/>
    </location>
</feature>
<sequence length="326" mass="34926">MTTPTIAILEPGYAAYDTETAVLGAAGARIVTVGEDVDAVLALGDLNPRAILVRERTIGQAELTACPDLKVVVRYGVGTDNIDLEAARARQIYVANVPDYGAENEVSDHALALYLAVQRRVASRDAEVRAGHWGLGQASPIPSREDAVLGLIGCGRIGLVTLTKFRAFGFQRVLVHDPFMSPDAARAAGVELTDMDSLCATADVISLHAPLTPDTHHILNADRLARVKPTSIVINVSRGGLVDETALATALQDGRLFGAGIDVFEVEPIRPDNPLLGAPNTLLSDHNAWYSERSVALLQRKAAQEIARVLSGQQPVNWVNRWPLDP</sequence>
<evidence type="ECO:0000256" key="1">
    <source>
        <dbReference type="ARBA" id="ARBA00005854"/>
    </source>
</evidence>
<comment type="similarity">
    <text evidence="1 4">Belongs to the D-isomer specific 2-hydroxyacid dehydrogenase family.</text>
</comment>
<gene>
    <name evidence="7" type="ORF">SAMN05421762_3510</name>
</gene>
<protein>
    <submittedName>
        <fullName evidence="7">D-3-phosphoglycerate dehydrogenase</fullName>
    </submittedName>
</protein>
<dbReference type="InterPro" id="IPR043322">
    <property type="entry name" value="CtBP"/>
</dbReference>
<dbReference type="InterPro" id="IPR050418">
    <property type="entry name" value="D-iso_2-hydroxyacid_DH_PdxB"/>
</dbReference>
<dbReference type="GO" id="GO:0051287">
    <property type="term" value="F:NAD binding"/>
    <property type="evidence" value="ECO:0007669"/>
    <property type="project" value="InterPro"/>
</dbReference>
<dbReference type="PROSITE" id="PS00671">
    <property type="entry name" value="D_2_HYDROXYACID_DH_3"/>
    <property type="match status" value="1"/>
</dbReference>
<reference evidence="7 8" key="1">
    <citation type="submission" date="2016-10" db="EMBL/GenBank/DDBJ databases">
        <authorList>
            <person name="de Groot N.N."/>
        </authorList>
    </citation>
    <scope>NUCLEOTIDE SEQUENCE [LARGE SCALE GENOMIC DNA]</scope>
    <source>
        <strain evidence="7 8">DSM 29619</strain>
    </source>
</reference>
<dbReference type="GO" id="GO:0016616">
    <property type="term" value="F:oxidoreductase activity, acting on the CH-OH group of donors, NAD or NADP as acceptor"/>
    <property type="evidence" value="ECO:0007669"/>
    <property type="project" value="InterPro"/>
</dbReference>
<dbReference type="PANTHER" id="PTHR43761">
    <property type="entry name" value="D-ISOMER SPECIFIC 2-HYDROXYACID DEHYDROGENASE FAMILY PROTEIN (AFU_ORTHOLOGUE AFUA_1G13630)"/>
    <property type="match status" value="1"/>
</dbReference>
<dbReference type="PROSITE" id="PS00670">
    <property type="entry name" value="D_2_HYDROXYACID_DH_2"/>
    <property type="match status" value="1"/>
</dbReference>
<dbReference type="GO" id="GO:0003714">
    <property type="term" value="F:transcription corepressor activity"/>
    <property type="evidence" value="ECO:0007669"/>
    <property type="project" value="InterPro"/>
</dbReference>
<evidence type="ECO:0000256" key="3">
    <source>
        <dbReference type="ARBA" id="ARBA00023027"/>
    </source>
</evidence>
<dbReference type="CDD" id="cd05299">
    <property type="entry name" value="CtBP_dh"/>
    <property type="match status" value="1"/>
</dbReference>
<dbReference type="OrthoDB" id="7374922at2"/>
<dbReference type="EMBL" id="FOLX01000003">
    <property type="protein sequence ID" value="SFD18138.1"/>
    <property type="molecule type" value="Genomic_DNA"/>
</dbReference>
<dbReference type="RefSeq" id="WP_093454857.1">
    <property type="nucleotide sequence ID" value="NZ_FNZG01000006.1"/>
</dbReference>
<keyword evidence="3" id="KW-0520">NAD</keyword>
<evidence type="ECO:0000313" key="7">
    <source>
        <dbReference type="EMBL" id="SFD18138.1"/>
    </source>
</evidence>
<feature type="domain" description="D-isomer specific 2-hydroxyacid dehydrogenase catalytic" evidence="5">
    <location>
        <begin position="49"/>
        <end position="320"/>
    </location>
</feature>
<dbReference type="InterPro" id="IPR006139">
    <property type="entry name" value="D-isomer_2_OHA_DH_cat_dom"/>
</dbReference>
<dbReference type="AlphaFoldDB" id="A0A1I1QE95"/>
<dbReference type="STRING" id="517719.SAMN05421762_3510"/>
<keyword evidence="8" id="KW-1185">Reference proteome</keyword>
<evidence type="ECO:0000313" key="8">
    <source>
        <dbReference type="Proteomes" id="UP000231644"/>
    </source>
</evidence>
<evidence type="ECO:0000256" key="2">
    <source>
        <dbReference type="ARBA" id="ARBA00023002"/>
    </source>
</evidence>
<dbReference type="InterPro" id="IPR029753">
    <property type="entry name" value="D-isomer_DH_CS"/>
</dbReference>
<proteinExistence type="inferred from homology"/>
<evidence type="ECO:0000259" key="5">
    <source>
        <dbReference type="Pfam" id="PF00389"/>
    </source>
</evidence>
<dbReference type="Gene3D" id="3.40.50.720">
    <property type="entry name" value="NAD(P)-binding Rossmann-like Domain"/>
    <property type="match status" value="2"/>
</dbReference>
<dbReference type="InterPro" id="IPR036291">
    <property type="entry name" value="NAD(P)-bd_dom_sf"/>
</dbReference>
<dbReference type="Proteomes" id="UP000231644">
    <property type="component" value="Unassembled WGS sequence"/>
</dbReference>